<dbReference type="GO" id="GO:0004252">
    <property type="term" value="F:serine-type endopeptidase activity"/>
    <property type="evidence" value="ECO:0007669"/>
    <property type="project" value="UniProtKB-UniRule"/>
</dbReference>
<keyword evidence="1 4" id="KW-0645">Protease</keyword>
<gene>
    <name evidence="7" type="ORF">C3B51_19375</name>
</gene>
<evidence type="ECO:0000313" key="7">
    <source>
        <dbReference type="EMBL" id="RZM74822.1"/>
    </source>
</evidence>
<feature type="domain" description="PKD/Chitinase" evidence="6">
    <location>
        <begin position="32"/>
        <end position="121"/>
    </location>
</feature>
<dbReference type="PROSITE" id="PS51892">
    <property type="entry name" value="SUBTILASE"/>
    <property type="match status" value="1"/>
</dbReference>
<keyword evidence="2 4" id="KW-0378">Hydrolase</keyword>
<dbReference type="InterPro" id="IPR015500">
    <property type="entry name" value="Peptidase_S8_subtilisin-rel"/>
</dbReference>
<dbReference type="PANTHER" id="PTHR46182">
    <property type="entry name" value="FI19480P1"/>
    <property type="match status" value="1"/>
</dbReference>
<evidence type="ECO:0000313" key="8">
    <source>
        <dbReference type="Proteomes" id="UP000292345"/>
    </source>
</evidence>
<dbReference type="SMART" id="SM00089">
    <property type="entry name" value="PKD"/>
    <property type="match status" value="2"/>
</dbReference>
<dbReference type="InterPro" id="IPR022409">
    <property type="entry name" value="PKD/Chitinase_dom"/>
</dbReference>
<dbReference type="Gene3D" id="3.40.50.200">
    <property type="entry name" value="Peptidase S8/S53 domain"/>
    <property type="match status" value="1"/>
</dbReference>
<dbReference type="Gene3D" id="2.60.40.3010">
    <property type="match status" value="1"/>
</dbReference>
<dbReference type="SUPFAM" id="SSF49464">
    <property type="entry name" value="Carboxypeptidase regulatory domain-like"/>
    <property type="match status" value="1"/>
</dbReference>
<dbReference type="InterPro" id="IPR000209">
    <property type="entry name" value="Peptidase_S8/S53_dom"/>
</dbReference>
<dbReference type="Proteomes" id="UP000292345">
    <property type="component" value="Unassembled WGS sequence"/>
</dbReference>
<dbReference type="InterPro" id="IPR029865">
    <property type="entry name" value="KIAA0319-like"/>
</dbReference>
<organism evidence="7 8">
    <name type="scientific">Pseudoalteromonas rubra</name>
    <dbReference type="NCBI Taxonomy" id="43658"/>
    <lineage>
        <taxon>Bacteria</taxon>
        <taxon>Pseudomonadati</taxon>
        <taxon>Pseudomonadota</taxon>
        <taxon>Gammaproteobacteria</taxon>
        <taxon>Alteromonadales</taxon>
        <taxon>Pseudoalteromonadaceae</taxon>
        <taxon>Pseudoalteromonas</taxon>
    </lineage>
</organism>
<feature type="region of interest" description="Disordered" evidence="5">
    <location>
        <begin position="1"/>
        <end position="60"/>
    </location>
</feature>
<dbReference type="PROSITE" id="PS00138">
    <property type="entry name" value="SUBTILASE_SER"/>
    <property type="match status" value="1"/>
</dbReference>
<accession>A0A4V2E1Q2</accession>
<evidence type="ECO:0000256" key="2">
    <source>
        <dbReference type="ARBA" id="ARBA00022801"/>
    </source>
</evidence>
<proteinExistence type="inferred from homology"/>
<sequence>MVSSAFLVGCGGGSDNSSSDKGELQQRNAVPTANAGEEQTVEEQTDVTLSGSGTDPDGSVARFSWAQTAGTIVTIANADSATAGFTAPEVSADETLTFQLTVTDNGGATTTDSVDIVVQNVNQLPTANAGEDQTVEEQTDVTLAGSGTDPDGTITSFSWAQTAGTAVTIANTDSATASFTAPNIATPEVAEFELTVTDNDGAIYSDTVSITIQPTFAQISSLPLMYSDTPVHNRATTVSLITSENEDVGEVEWQVVSQPNSSNLVLSASNDKKSVTFTASEPGDYKVVVRSASNGSEKATSFSVSPVFSFDNSKIEGNDGSVNLGELVGVIKNQAWVHSAHLTEAELRNIVLNYASLTVIGYDPVEGLLIEFDETDLSSKEVIEELKLESGVSSVALRDYVGENVDKNFFTPNDGDSFNDLGSNWHLENATYGAKLVNAWDYTRGSSEIIVGITDSGYYSNHEDLSKRFSTLLTSGNDDHGTGVAGIIGASTDNSVGISGINHVSLMRAAKNNKSSYVSLLREEKVKVVNNSWGDMGHDSGSTIKGIVHTRKYRKIAEKNENVLHVWAAGNDGANAKTQNGALHLNSFGGLSKLDNVIVVAAVGVDGKLVHYSNYGNTIDLAAPTELKSSRRVTSDGTSDYYEGNSYGTEGSGGFDGTSAAAPVVTGVASLVYSLYPGFTGKEVKDILINSATEAVSKRYIASGDEGENNSNIETLTHPIPVLNAEKALEKAQEIIDSKVTVTDSIPDPFTAQAQIVFSSVDENLDVVSVEWELQSSNDGGTTWHYVNGMSVDGNTVTPFLDTSTPYQRIVAMVTLRNPDSNDETTASKEYEFSYSTVGMSALDTVSLAPLPAVEVGIELLTGLPITSTGLTNDNGNLVAYMKPGIYRARGSFTDYQDVVTTFTINELQSQQVNLNMTRDSIGAVGSLSGQVIDVDGKPIARASIRISGGEQTNGFFATATTDASGHYVISNISKTDSDGNAIPAFIMETSGFGYTTVVKEDVIVLSGKGRVENFTLAPVDLSDNTVFFDDFEQGVGGWTATGFWNQINLNNNTIANTFVDGGYSILAPDEAGPKALLPAAFNGDFVWWYGQPDTGSFIGTQLNLDHLLSGGTSTSSNSGQLTSPSINLVSITSPYLRFRTWWEIESVNPNENGFDIMEIQISTDGGSSFETIKKLNPFVDPNDADWNRDPRPFSSGGYNRKPVWALEEVDLSDYAGDVIIIRFDFKTRDHLFNGFRGWIVDTLEVVERSPSESIATAANKPQSALAAKYLPANVLKGYKVNASDSFGEIHKKPKAYLNEGTPARK</sequence>
<feature type="active site" description="Charge relay system" evidence="4">
    <location>
        <position position="480"/>
    </location>
</feature>
<dbReference type="Gene3D" id="2.60.40.1120">
    <property type="entry name" value="Carboxypeptidase-like, regulatory domain"/>
    <property type="match status" value="1"/>
</dbReference>
<dbReference type="InterPro" id="IPR035986">
    <property type="entry name" value="PKD_dom_sf"/>
</dbReference>
<comment type="caution">
    <text evidence="7">The sequence shown here is derived from an EMBL/GenBank/DDBJ whole genome shotgun (WGS) entry which is preliminary data.</text>
</comment>
<keyword evidence="3 4" id="KW-0720">Serine protease</keyword>
<dbReference type="InterPro" id="IPR023828">
    <property type="entry name" value="Peptidase_S8_Ser-AS"/>
</dbReference>
<dbReference type="InterPro" id="IPR036852">
    <property type="entry name" value="Peptidase_S8/S53_dom_sf"/>
</dbReference>
<dbReference type="PROSITE" id="PS00137">
    <property type="entry name" value="SUBTILASE_HIS"/>
    <property type="match status" value="1"/>
</dbReference>
<dbReference type="SUPFAM" id="SSF52743">
    <property type="entry name" value="Subtilisin-like"/>
    <property type="match status" value="1"/>
</dbReference>
<dbReference type="PANTHER" id="PTHR46182:SF2">
    <property type="entry name" value="FI19480P1"/>
    <property type="match status" value="1"/>
</dbReference>
<dbReference type="Pfam" id="PF22352">
    <property type="entry name" value="K319L-like_PKD"/>
    <property type="match status" value="2"/>
</dbReference>
<evidence type="ECO:0000256" key="4">
    <source>
        <dbReference type="PROSITE-ProRule" id="PRU01240"/>
    </source>
</evidence>
<dbReference type="Pfam" id="PF00082">
    <property type="entry name" value="Peptidase_S8"/>
    <property type="match status" value="1"/>
</dbReference>
<evidence type="ECO:0000256" key="3">
    <source>
        <dbReference type="ARBA" id="ARBA00022825"/>
    </source>
</evidence>
<name>A0A4V2E1Q2_9GAMM</name>
<feature type="active site" description="Charge relay system" evidence="4">
    <location>
        <position position="455"/>
    </location>
</feature>
<dbReference type="GO" id="GO:0031410">
    <property type="term" value="C:cytoplasmic vesicle"/>
    <property type="evidence" value="ECO:0007669"/>
    <property type="project" value="TreeGrafter"/>
</dbReference>
<dbReference type="InterPro" id="IPR008969">
    <property type="entry name" value="CarboxyPept-like_regulatory"/>
</dbReference>
<comment type="similarity">
    <text evidence="4">Belongs to the peptidase S8 family.</text>
</comment>
<evidence type="ECO:0000256" key="5">
    <source>
        <dbReference type="SAM" id="MobiDB-lite"/>
    </source>
</evidence>
<dbReference type="GO" id="GO:0006508">
    <property type="term" value="P:proteolysis"/>
    <property type="evidence" value="ECO:0007669"/>
    <property type="project" value="UniProtKB-KW"/>
</dbReference>
<dbReference type="PRINTS" id="PR00723">
    <property type="entry name" value="SUBTILISIN"/>
</dbReference>
<dbReference type="Gene3D" id="2.60.40.10">
    <property type="entry name" value="Immunoglobulins"/>
    <property type="match status" value="1"/>
</dbReference>
<reference evidence="7 8" key="1">
    <citation type="submission" date="2018-01" db="EMBL/GenBank/DDBJ databases">
        <title>Co-occurrence of chitin degradation, pigmentation and bioactivity in marine Pseudoalteromonas.</title>
        <authorList>
            <person name="Paulsen S."/>
            <person name="Gram L."/>
            <person name="Machado H."/>
        </authorList>
    </citation>
    <scope>NUCLEOTIDE SEQUENCE [LARGE SCALE GENOMIC DNA]</scope>
    <source>
        <strain evidence="7 8">S1946</strain>
    </source>
</reference>
<dbReference type="SUPFAM" id="SSF49299">
    <property type="entry name" value="PKD domain"/>
    <property type="match status" value="1"/>
</dbReference>
<dbReference type="InterPro" id="IPR013783">
    <property type="entry name" value="Ig-like_fold"/>
</dbReference>
<evidence type="ECO:0000259" key="6">
    <source>
        <dbReference type="SMART" id="SM00089"/>
    </source>
</evidence>
<evidence type="ECO:0000256" key="1">
    <source>
        <dbReference type="ARBA" id="ARBA00022670"/>
    </source>
</evidence>
<dbReference type="InterPro" id="IPR022398">
    <property type="entry name" value="Peptidase_S8_His-AS"/>
</dbReference>
<feature type="domain" description="PKD/Chitinase" evidence="6">
    <location>
        <begin position="126"/>
        <end position="215"/>
    </location>
</feature>
<dbReference type="GO" id="GO:0016020">
    <property type="term" value="C:membrane"/>
    <property type="evidence" value="ECO:0007669"/>
    <property type="project" value="TreeGrafter"/>
</dbReference>
<dbReference type="EMBL" id="PPUZ01000062">
    <property type="protein sequence ID" value="RZM74822.1"/>
    <property type="molecule type" value="Genomic_DNA"/>
</dbReference>
<feature type="active site" description="Charge relay system" evidence="4">
    <location>
        <position position="659"/>
    </location>
</feature>
<protein>
    <submittedName>
        <fullName evidence="7">Peptidase</fullName>
    </submittedName>
</protein>